<dbReference type="eggNOG" id="ENOG5032VY6">
    <property type="taxonomic scope" value="Bacteria"/>
</dbReference>
<proteinExistence type="predicted"/>
<sequence length="265" mass="29706">MSGYSYMIAEGVLDVVFLAQILKAFGYGIVRKKSNLPEPAQNWLNQFKWPVDDNIERKAVPAPAILHCDAKLIAIRNAQGLSKVRETLEADMEAFLRLKWKPDSLAIILDADDKTPKERFAEFAPMIREAGYPEPANLEEVANADELRSGIFSFPGDGRQGTIEDVLMPLSELRFPELSKHAEQYVQSWREKEGAPEGKDFKEFRKPSGPLKARLSAAAALLKPGKPLNASIEDQKWIPDNLDECEELTALVGFLKNFLPSHTQK</sequence>
<dbReference type="AlphaFoldDB" id="B8FDC7"/>
<gene>
    <name evidence="1" type="ordered locus">Dalk_4882</name>
</gene>
<dbReference type="EMBL" id="CP001322">
    <property type="protein sequence ID" value="ACL06558.1"/>
    <property type="molecule type" value="Genomic_DNA"/>
</dbReference>
<dbReference type="Proteomes" id="UP000000739">
    <property type="component" value="Chromosome"/>
</dbReference>
<evidence type="ECO:0008006" key="3">
    <source>
        <dbReference type="Google" id="ProtNLM"/>
    </source>
</evidence>
<keyword evidence="2" id="KW-1185">Reference proteome</keyword>
<dbReference type="InterPro" id="IPR024508">
    <property type="entry name" value="DUF3226"/>
</dbReference>
<organism evidence="1 2">
    <name type="scientific">Desulfatibacillum aliphaticivorans</name>
    <dbReference type="NCBI Taxonomy" id="218208"/>
    <lineage>
        <taxon>Bacteria</taxon>
        <taxon>Pseudomonadati</taxon>
        <taxon>Thermodesulfobacteriota</taxon>
        <taxon>Desulfobacteria</taxon>
        <taxon>Desulfobacterales</taxon>
        <taxon>Desulfatibacillaceae</taxon>
        <taxon>Desulfatibacillum</taxon>
    </lineage>
</organism>
<dbReference type="HOGENOM" id="CLU_1048576_0_0_7"/>
<reference evidence="1 2" key="1">
    <citation type="journal article" date="2012" name="Environ. Microbiol.">
        <title>The genome sequence of Desulfatibacillum alkenivorans AK-01: a blueprint for anaerobic alkane oxidation.</title>
        <authorList>
            <person name="Callaghan A.V."/>
            <person name="Morris B.E."/>
            <person name="Pereira I.A."/>
            <person name="McInerney M.J."/>
            <person name="Austin R.N."/>
            <person name="Groves J.T."/>
            <person name="Kukor J.J."/>
            <person name="Suflita J.M."/>
            <person name="Young L.Y."/>
            <person name="Zylstra G.J."/>
            <person name="Wawrik B."/>
        </authorList>
    </citation>
    <scope>NUCLEOTIDE SEQUENCE [LARGE SCALE GENOMIC DNA]</scope>
    <source>
        <strain evidence="1 2">AK-01</strain>
    </source>
</reference>
<dbReference type="SUPFAM" id="SSF160945">
    <property type="entry name" value="PH0156-like"/>
    <property type="match status" value="1"/>
</dbReference>
<evidence type="ECO:0000313" key="1">
    <source>
        <dbReference type="EMBL" id="ACL06558.1"/>
    </source>
</evidence>
<protein>
    <recommendedName>
        <fullName evidence="3">DUF4276 family protein</fullName>
    </recommendedName>
</protein>
<accession>B8FDC7</accession>
<dbReference type="Pfam" id="PF11536">
    <property type="entry name" value="DUF3226"/>
    <property type="match status" value="1"/>
</dbReference>
<name>B8FDC7_DESAL</name>
<dbReference type="KEGG" id="dal:Dalk_4882"/>
<evidence type="ECO:0000313" key="2">
    <source>
        <dbReference type="Proteomes" id="UP000000739"/>
    </source>
</evidence>